<proteinExistence type="predicted"/>
<comment type="caution">
    <text evidence="1">The sequence shown here is derived from an EMBL/GenBank/DDBJ whole genome shotgun (WGS) entry which is preliminary data.</text>
</comment>
<name>A0AC61RXW9_9FIRM</name>
<gene>
    <name evidence="1" type="ORF">E5329_08295</name>
</gene>
<dbReference type="Proteomes" id="UP000304953">
    <property type="component" value="Unassembled WGS sequence"/>
</dbReference>
<organism evidence="1 2">
    <name type="scientific">Petralouisia muris</name>
    <dbReference type="NCBI Taxonomy" id="3032872"/>
    <lineage>
        <taxon>Bacteria</taxon>
        <taxon>Bacillati</taxon>
        <taxon>Bacillota</taxon>
        <taxon>Clostridia</taxon>
        <taxon>Lachnospirales</taxon>
        <taxon>Lachnospiraceae</taxon>
        <taxon>Petralouisia</taxon>
    </lineage>
</organism>
<evidence type="ECO:0000313" key="2">
    <source>
        <dbReference type="Proteomes" id="UP000304953"/>
    </source>
</evidence>
<keyword evidence="2" id="KW-1185">Reference proteome</keyword>
<sequence length="227" mass="26106">MAYTILIADDEKEIRDLLRLYLEKDGYQVLEAENGIAAVALLEKEEIDMALLDIMMPELDGYQVLKRIRESSNIPVMILSAKNQDSDKILGLDLGADDYLSKPFNPMEAMARINSNIRRFYSLGAKSKELKQLKVKDLRLDTESCLVYKNDEPIDLTSVEYKLLRLFMENPGKVYTKQQVYENVWGEEYAVADNNIMVCISRLRAKLSEDNGAYIRTIRGLGYRMEK</sequence>
<reference evidence="1" key="1">
    <citation type="submission" date="2019-04" db="EMBL/GenBank/DDBJ databases">
        <title>Microbes associate with the intestines of laboratory mice.</title>
        <authorList>
            <person name="Navarre W."/>
            <person name="Wong E."/>
            <person name="Huang K."/>
            <person name="Tropini C."/>
            <person name="Ng K."/>
            <person name="Yu B."/>
        </authorList>
    </citation>
    <scope>NUCLEOTIDE SEQUENCE</scope>
    <source>
        <strain evidence="1">NM01_1-7b</strain>
    </source>
</reference>
<protein>
    <submittedName>
        <fullName evidence="1">Response regulator transcription factor</fullName>
    </submittedName>
</protein>
<dbReference type="EMBL" id="SRYA01000013">
    <property type="protein sequence ID" value="TGY96756.1"/>
    <property type="molecule type" value="Genomic_DNA"/>
</dbReference>
<accession>A0AC61RXW9</accession>
<evidence type="ECO:0000313" key="1">
    <source>
        <dbReference type="EMBL" id="TGY96756.1"/>
    </source>
</evidence>